<dbReference type="InterPro" id="IPR026265">
    <property type="entry name" value="LptC"/>
</dbReference>
<sequence length="197" mass="21915">MGRALFRFVLAFAVLPVLAACNDDDLKNVGAISSKQVVLSKDRTLGAELIYSDSARVKAKGYAPVLDKVTPKTGANYMEMPDGLKIDFFDQKMKIASTVTSEYGIRRENERITILRRNVVVKNAEGNTFTSEELIWDENKRLFYSNQRVKVFKPDGSFQAEGSYFEAPQDFSTYTMRSGGIGQGSISGELLEKETGL</sequence>
<dbReference type="Gene3D" id="2.60.450.10">
    <property type="entry name" value="Lipopolysaccharide (LPS) transport protein A like domain"/>
    <property type="match status" value="1"/>
</dbReference>
<dbReference type="GO" id="GO:0005886">
    <property type="term" value="C:plasma membrane"/>
    <property type="evidence" value="ECO:0007669"/>
    <property type="project" value="InterPro"/>
</dbReference>
<keyword evidence="1" id="KW-0732">Signal</keyword>
<dbReference type="EMBL" id="PYLS01000004">
    <property type="protein sequence ID" value="PST84043.1"/>
    <property type="molecule type" value="Genomic_DNA"/>
</dbReference>
<name>A0A2T3HNR6_9SPHI</name>
<accession>A0A2T3HNR6</accession>
<reference evidence="2 3" key="1">
    <citation type="submission" date="2018-03" db="EMBL/GenBank/DDBJ databases">
        <authorList>
            <person name="Keele B.F."/>
        </authorList>
    </citation>
    <scope>NUCLEOTIDE SEQUENCE [LARGE SCALE GENOMIC DNA]</scope>
    <source>
        <strain evidence="2 3">YL28-9</strain>
    </source>
</reference>
<dbReference type="Pfam" id="PF06835">
    <property type="entry name" value="LptC"/>
    <property type="match status" value="1"/>
</dbReference>
<dbReference type="GO" id="GO:0015221">
    <property type="term" value="F:lipopolysaccharide transmembrane transporter activity"/>
    <property type="evidence" value="ECO:0007669"/>
    <property type="project" value="InterPro"/>
</dbReference>
<dbReference type="AlphaFoldDB" id="A0A2T3HNR6"/>
<proteinExistence type="predicted"/>
<dbReference type="RefSeq" id="WP_107214068.1">
    <property type="nucleotide sequence ID" value="NZ_KZ686268.1"/>
</dbReference>
<dbReference type="InterPro" id="IPR010664">
    <property type="entry name" value="LipoPS_assembly_LptC-rel"/>
</dbReference>
<organism evidence="2 3">
    <name type="scientific">Pedobacter yulinensis</name>
    <dbReference type="NCBI Taxonomy" id="2126353"/>
    <lineage>
        <taxon>Bacteria</taxon>
        <taxon>Pseudomonadati</taxon>
        <taxon>Bacteroidota</taxon>
        <taxon>Sphingobacteriia</taxon>
        <taxon>Sphingobacteriales</taxon>
        <taxon>Sphingobacteriaceae</taxon>
        <taxon>Pedobacter</taxon>
    </lineage>
</organism>
<dbReference type="OrthoDB" id="9812080at2"/>
<protein>
    <submittedName>
        <fullName evidence="2">LPS export ABC transporter periplasmic protein LptC</fullName>
    </submittedName>
</protein>
<evidence type="ECO:0000313" key="3">
    <source>
        <dbReference type="Proteomes" id="UP000240912"/>
    </source>
</evidence>
<dbReference type="NCBIfam" id="TIGR04409">
    <property type="entry name" value="LptC_YrbK"/>
    <property type="match status" value="1"/>
</dbReference>
<comment type="caution">
    <text evidence="2">The sequence shown here is derived from an EMBL/GenBank/DDBJ whole genome shotgun (WGS) entry which is preliminary data.</text>
</comment>
<feature type="signal peptide" evidence="1">
    <location>
        <begin position="1"/>
        <end position="19"/>
    </location>
</feature>
<evidence type="ECO:0000256" key="1">
    <source>
        <dbReference type="SAM" id="SignalP"/>
    </source>
</evidence>
<keyword evidence="3" id="KW-1185">Reference proteome</keyword>
<gene>
    <name evidence="2" type="primary">lptC</name>
    <name evidence="2" type="ORF">C7T94_04710</name>
</gene>
<evidence type="ECO:0000313" key="2">
    <source>
        <dbReference type="EMBL" id="PST84043.1"/>
    </source>
</evidence>
<dbReference type="Proteomes" id="UP000240912">
    <property type="component" value="Unassembled WGS sequence"/>
</dbReference>
<feature type="chain" id="PRO_5015680478" evidence="1">
    <location>
        <begin position="20"/>
        <end position="197"/>
    </location>
</feature>
<dbReference type="PROSITE" id="PS51257">
    <property type="entry name" value="PROKAR_LIPOPROTEIN"/>
    <property type="match status" value="1"/>
</dbReference>